<dbReference type="PANTHER" id="PTHR21248">
    <property type="entry name" value="CARDIOLIPIN SYNTHASE"/>
    <property type="match status" value="1"/>
</dbReference>
<feature type="domain" description="PLD phosphodiesterase" evidence="1">
    <location>
        <begin position="357"/>
        <end position="384"/>
    </location>
</feature>
<dbReference type="Gene3D" id="3.30.870.10">
    <property type="entry name" value="Endonuclease Chain A"/>
    <property type="match status" value="2"/>
</dbReference>
<dbReference type="SUPFAM" id="SSF56024">
    <property type="entry name" value="Phospholipase D/nuclease"/>
    <property type="match status" value="2"/>
</dbReference>
<dbReference type="Proteomes" id="UP000315167">
    <property type="component" value="Unassembled WGS sequence"/>
</dbReference>
<accession>A0A562LAN7</accession>
<dbReference type="GO" id="GO:0032049">
    <property type="term" value="P:cardiolipin biosynthetic process"/>
    <property type="evidence" value="ECO:0007669"/>
    <property type="project" value="UniProtKB-ARBA"/>
</dbReference>
<organism evidence="2 3">
    <name type="scientific">Luteimonas cucumeris</name>
    <dbReference type="NCBI Taxonomy" id="985012"/>
    <lineage>
        <taxon>Bacteria</taxon>
        <taxon>Pseudomonadati</taxon>
        <taxon>Pseudomonadota</taxon>
        <taxon>Gammaproteobacteria</taxon>
        <taxon>Lysobacterales</taxon>
        <taxon>Lysobacteraceae</taxon>
        <taxon>Luteimonas</taxon>
    </lineage>
</organism>
<dbReference type="CDD" id="cd09113">
    <property type="entry name" value="PLDc_ymdC_like_2"/>
    <property type="match status" value="1"/>
</dbReference>
<dbReference type="InterPro" id="IPR025202">
    <property type="entry name" value="PLD-like_dom"/>
</dbReference>
<proteinExistence type="predicted"/>
<dbReference type="PROSITE" id="PS50035">
    <property type="entry name" value="PLD"/>
    <property type="match status" value="2"/>
</dbReference>
<dbReference type="SMART" id="SM00155">
    <property type="entry name" value="PLDc"/>
    <property type="match status" value="2"/>
</dbReference>
<name>A0A562LAN7_9GAMM</name>
<protein>
    <submittedName>
        <fullName evidence="2">Putative cardiolipin synthase</fullName>
    </submittedName>
</protein>
<evidence type="ECO:0000313" key="3">
    <source>
        <dbReference type="Proteomes" id="UP000315167"/>
    </source>
</evidence>
<dbReference type="InterPro" id="IPR001736">
    <property type="entry name" value="PLipase_D/transphosphatidylase"/>
</dbReference>
<dbReference type="GO" id="GO:0030572">
    <property type="term" value="F:phosphatidyltransferase activity"/>
    <property type="evidence" value="ECO:0007669"/>
    <property type="project" value="UniProtKB-ARBA"/>
</dbReference>
<feature type="domain" description="PLD phosphodiesterase" evidence="1">
    <location>
        <begin position="118"/>
        <end position="145"/>
    </location>
</feature>
<dbReference type="EMBL" id="VLKN01000002">
    <property type="protein sequence ID" value="TWI04625.1"/>
    <property type="molecule type" value="Genomic_DNA"/>
</dbReference>
<evidence type="ECO:0000313" key="2">
    <source>
        <dbReference type="EMBL" id="TWI04625.1"/>
    </source>
</evidence>
<gene>
    <name evidence="2" type="ORF">IP90_00758</name>
</gene>
<keyword evidence="3" id="KW-1185">Reference proteome</keyword>
<dbReference type="PANTHER" id="PTHR21248:SF12">
    <property type="entry name" value="CARDIOLIPIN SYNTHASE C"/>
    <property type="match status" value="1"/>
</dbReference>
<dbReference type="CDD" id="cd09111">
    <property type="entry name" value="PLDc_ymdC_like_1"/>
    <property type="match status" value="1"/>
</dbReference>
<dbReference type="Pfam" id="PF13091">
    <property type="entry name" value="PLDc_2"/>
    <property type="match status" value="2"/>
</dbReference>
<sequence>MEESHPGQSGFRLVAAGSDAYALRAYSAEAATTSLDIQTYIWKDDLTGKLLARHALLAADRGVRVRLLVDDFPTRVHNAGFAALDAHPNLEVRIYNPLASRSGLLGKAGEFATDFRRLNHRMHNKSWIADNRIALVGGRNLGDEYFDARASANFIDLDMLMVGPVVSEVSATFDEFWNSPSTYPIAQLSPRAVSPEALQRLRDILDESLAERRASDFEHVLREDPLVQAQLAGESYLRWHSSWRFVSDESLKKRADMADRSEVMRVLLPVVRQSQRNLRILTPYFVPAANGTAELIAPVQRGVAVKVLTNSLAATDVALVHGGYMRSRRPLLRGDVQLWELRPVGTDDPEYSRMGVAGASLHTKAMVVDDEQVFVGSYNLDPRSLSLNTEQGVLLTDPAMASELTRMFEAKLQGERAWKVTLQDDRLRWSDGQQVWTRDPQAGALQRFQAWLGRVLPIESQL</sequence>
<reference evidence="2 3" key="1">
    <citation type="journal article" date="2015" name="Stand. Genomic Sci.">
        <title>Genomic Encyclopedia of Bacterial and Archaeal Type Strains, Phase III: the genomes of soil and plant-associated and newly described type strains.</title>
        <authorList>
            <person name="Whitman W.B."/>
            <person name="Woyke T."/>
            <person name="Klenk H.P."/>
            <person name="Zhou Y."/>
            <person name="Lilburn T.G."/>
            <person name="Beck B.J."/>
            <person name="De Vos P."/>
            <person name="Vandamme P."/>
            <person name="Eisen J.A."/>
            <person name="Garrity G."/>
            <person name="Hugenholtz P."/>
            <person name="Kyrpides N.C."/>
        </authorList>
    </citation>
    <scope>NUCLEOTIDE SEQUENCE [LARGE SCALE GENOMIC DNA]</scope>
    <source>
        <strain evidence="2 3">CGMCC 1.10821</strain>
    </source>
</reference>
<evidence type="ECO:0000259" key="1">
    <source>
        <dbReference type="PROSITE" id="PS50035"/>
    </source>
</evidence>
<comment type="caution">
    <text evidence="2">The sequence shown here is derived from an EMBL/GenBank/DDBJ whole genome shotgun (WGS) entry which is preliminary data.</text>
</comment>
<dbReference type="AlphaFoldDB" id="A0A562LAN7"/>